<keyword evidence="4" id="KW-0963">Cytoplasm</keyword>
<evidence type="ECO:0000256" key="7">
    <source>
        <dbReference type="ARBA" id="ARBA00023163"/>
    </source>
</evidence>
<sequence>MDEQWNEQQQASSSSSSSSTLTPTRSKASKRSHPSTAAAAVAAAAAASDSAISLATFLLPPFSAPQHPTAATASESVHPQQHHQQQQQVPSAMTASTSLRPGISSTPLTHLHRQLIPPSPISSASQPPQHSPSNSESTTGPPTAPQYRTSAATAQRKLVAAQRARLSHLSRNLTTRLQYASFKVEHGWVQQSLSEVENLYYRTVLAARIRDRQRQALEEARRRMAASGSAIAVGTDSSTTATSATLAELTPNATSAALGKRKARDSIDAGVPIDLSPTQRPPSSSPIHSLSAQTSPAATATPVNGTPARSAAYHRDNAATGSPPSKRVRYNSAHELALGADLLGLGASGLASLVGPVSAYSTSPGKSTGPTLKIGNPSLGGHKQDLFTAHGLVTPASFLSSALFSKGSGSQAQQQQQQSSQSHGSQSRLNTGSSGAGASTQAGQRGLVSSVQLNGHGPSPQRPQPTPPLTEPGSTPPGRPPQKQTKQQSKQLPNPQLVVGTQHAAHPRPLPLRTPPIPYTGGPMSNGPTSPSAARVPPPYVPSHTLTSPHKQAFPQQQIPQSRTLSTHPSPQRPQPYPSTNTIPATGPAAAAQMLPTTAPTFTSSSSTGPSASMAPPQRP</sequence>
<feature type="compositionally biased region" description="Polar residues" evidence="9">
    <location>
        <begin position="544"/>
        <end position="570"/>
    </location>
</feature>
<evidence type="ECO:0000256" key="4">
    <source>
        <dbReference type="ARBA" id="ARBA00022490"/>
    </source>
</evidence>
<feature type="compositionally biased region" description="Low complexity" evidence="9">
    <location>
        <begin position="35"/>
        <end position="46"/>
    </location>
</feature>
<proteinExistence type="inferred from homology"/>
<organism evidence="10 11">
    <name type="scientific">Tilletia horrida</name>
    <dbReference type="NCBI Taxonomy" id="155126"/>
    <lineage>
        <taxon>Eukaryota</taxon>
        <taxon>Fungi</taxon>
        <taxon>Dikarya</taxon>
        <taxon>Basidiomycota</taxon>
        <taxon>Ustilaginomycotina</taxon>
        <taxon>Exobasidiomycetes</taxon>
        <taxon>Tilletiales</taxon>
        <taxon>Tilletiaceae</taxon>
        <taxon>Tilletia</taxon>
    </lineage>
</organism>
<keyword evidence="8" id="KW-0539">Nucleus</keyword>
<feature type="region of interest" description="Disordered" evidence="9">
    <location>
        <begin position="1"/>
        <end position="46"/>
    </location>
</feature>
<name>A0AAN6GP92_9BASI</name>
<feature type="compositionally biased region" description="Pro residues" evidence="9">
    <location>
        <begin position="460"/>
        <end position="480"/>
    </location>
</feature>
<feature type="compositionally biased region" description="Polar residues" evidence="9">
    <location>
        <begin position="1"/>
        <end position="11"/>
    </location>
</feature>
<evidence type="ECO:0000256" key="2">
    <source>
        <dbReference type="ARBA" id="ARBA00004496"/>
    </source>
</evidence>
<keyword evidence="7" id="KW-0804">Transcription</keyword>
<feature type="compositionally biased region" description="Polar residues" evidence="9">
    <location>
        <begin position="91"/>
        <end position="108"/>
    </location>
</feature>
<feature type="compositionally biased region" description="Low complexity" evidence="9">
    <location>
        <begin position="405"/>
        <end position="444"/>
    </location>
</feature>
<accession>A0AAN6GP92</accession>
<comment type="subcellular location">
    <subcellularLocation>
        <location evidence="2">Cytoplasm</location>
    </subcellularLocation>
    <subcellularLocation>
        <location evidence="1">Nucleus</location>
    </subcellularLocation>
</comment>
<feature type="compositionally biased region" description="Low complexity" evidence="9">
    <location>
        <begin position="596"/>
        <end position="620"/>
    </location>
</feature>
<keyword evidence="5" id="KW-0678">Repressor</keyword>
<dbReference type="Pfam" id="PF08528">
    <property type="entry name" value="Whi5"/>
    <property type="match status" value="1"/>
</dbReference>
<dbReference type="AlphaFoldDB" id="A0AAN6GP92"/>
<protein>
    <submittedName>
        <fullName evidence="10">Uncharacterized protein</fullName>
    </submittedName>
</protein>
<keyword evidence="6" id="KW-0805">Transcription regulation</keyword>
<feature type="compositionally biased region" description="Low complexity" evidence="9">
    <location>
        <begin position="482"/>
        <end position="491"/>
    </location>
</feature>
<reference evidence="10" key="1">
    <citation type="journal article" date="2023" name="PhytoFront">
        <title>Draft Genome Resources of Seven Strains of Tilletia horrida, Causal Agent of Kernel Smut of Rice.</title>
        <authorList>
            <person name="Khanal S."/>
            <person name="Antony Babu S."/>
            <person name="Zhou X.G."/>
        </authorList>
    </citation>
    <scope>NUCLEOTIDE SEQUENCE</scope>
    <source>
        <strain evidence="10">TX6</strain>
    </source>
</reference>
<evidence type="ECO:0000256" key="3">
    <source>
        <dbReference type="ARBA" id="ARBA00006922"/>
    </source>
</evidence>
<feature type="compositionally biased region" description="Low complexity" evidence="9">
    <location>
        <begin position="291"/>
        <end position="302"/>
    </location>
</feature>
<evidence type="ECO:0000256" key="5">
    <source>
        <dbReference type="ARBA" id="ARBA00022491"/>
    </source>
</evidence>
<comment type="caution">
    <text evidence="10">The sequence shown here is derived from an EMBL/GenBank/DDBJ whole genome shotgun (WGS) entry which is preliminary data.</text>
</comment>
<feature type="compositionally biased region" description="Low complexity" evidence="9">
    <location>
        <begin position="77"/>
        <end position="90"/>
    </location>
</feature>
<evidence type="ECO:0000256" key="8">
    <source>
        <dbReference type="ARBA" id="ARBA00023242"/>
    </source>
</evidence>
<feature type="compositionally biased region" description="Low complexity" evidence="9">
    <location>
        <begin position="121"/>
        <end position="137"/>
    </location>
</feature>
<dbReference type="EMBL" id="JAPDMZ010000150">
    <property type="protein sequence ID" value="KAK0547870.1"/>
    <property type="molecule type" value="Genomic_DNA"/>
</dbReference>
<feature type="region of interest" description="Disordered" evidence="9">
    <location>
        <begin position="270"/>
        <end position="327"/>
    </location>
</feature>
<feature type="region of interest" description="Disordered" evidence="9">
    <location>
        <begin position="405"/>
        <end position="620"/>
    </location>
</feature>
<feature type="region of interest" description="Disordered" evidence="9">
    <location>
        <begin position="61"/>
        <end position="155"/>
    </location>
</feature>
<comment type="similarity">
    <text evidence="3">Belongs to the WHI5/NRM1 family.</text>
</comment>
<dbReference type="GO" id="GO:0005737">
    <property type="term" value="C:cytoplasm"/>
    <property type="evidence" value="ECO:0007669"/>
    <property type="project" value="UniProtKB-SubCell"/>
</dbReference>
<evidence type="ECO:0000313" key="10">
    <source>
        <dbReference type="EMBL" id="KAK0547870.1"/>
    </source>
</evidence>
<dbReference type="GO" id="GO:0005634">
    <property type="term" value="C:nucleus"/>
    <property type="evidence" value="ECO:0007669"/>
    <property type="project" value="UniProtKB-SubCell"/>
</dbReference>
<dbReference type="Proteomes" id="UP001176517">
    <property type="component" value="Unassembled WGS sequence"/>
</dbReference>
<keyword evidence="11" id="KW-1185">Reference proteome</keyword>
<evidence type="ECO:0000313" key="11">
    <source>
        <dbReference type="Proteomes" id="UP001176517"/>
    </source>
</evidence>
<evidence type="ECO:0000256" key="1">
    <source>
        <dbReference type="ARBA" id="ARBA00004123"/>
    </source>
</evidence>
<evidence type="ECO:0000256" key="6">
    <source>
        <dbReference type="ARBA" id="ARBA00023015"/>
    </source>
</evidence>
<feature type="compositionally biased region" description="Pro residues" evidence="9">
    <location>
        <begin position="508"/>
        <end position="518"/>
    </location>
</feature>
<feature type="compositionally biased region" description="Polar residues" evidence="9">
    <location>
        <begin position="138"/>
        <end position="153"/>
    </location>
</feature>
<dbReference type="InterPro" id="IPR013734">
    <property type="entry name" value="TF_Nrm1/Whi5"/>
</dbReference>
<gene>
    <name evidence="10" type="ORF">OC846_004693</name>
</gene>
<evidence type="ECO:0000256" key="9">
    <source>
        <dbReference type="SAM" id="MobiDB-lite"/>
    </source>
</evidence>